<dbReference type="STRING" id="1081109.A0A166UXU4"/>
<evidence type="ECO:0000256" key="1">
    <source>
        <dbReference type="PROSITE-ProRule" id="PRU00047"/>
    </source>
</evidence>
<dbReference type="GO" id="GO:0008270">
    <property type="term" value="F:zinc ion binding"/>
    <property type="evidence" value="ECO:0007669"/>
    <property type="project" value="UniProtKB-KW"/>
</dbReference>
<dbReference type="PROSITE" id="PS50158">
    <property type="entry name" value="ZF_CCHC"/>
    <property type="match status" value="1"/>
</dbReference>
<sequence length="262" mass="28625">MSQETPKGVSSRLLTMKFMQRAAASASPKASTASSTPSSSKRRRLDQSPAPGRVNPDINQALIQAALDEQEAARLAVLEKSSAADSHWILNTSVSRSSHHTSSRPFNIQYVGYGDLDSEPDDEAREKPAKGRTSTKPTDQARNEERSPQGNDQTSQSSDDLSDSGAHGGRKRSFEGHLASSERSRSSSRKRSNSEALRAKEFRDKRKKKDVRLNTLTSISSGGDGQMSSHNTKSVKCYNCHQDGHKATSCSERVSKQFGRKS</sequence>
<keyword evidence="1" id="KW-0863">Zinc-finger</keyword>
<comment type="caution">
    <text evidence="4">The sequence shown here is derived from an EMBL/GenBank/DDBJ whole genome shotgun (WGS) entry which is preliminary data.</text>
</comment>
<feature type="region of interest" description="Disordered" evidence="2">
    <location>
        <begin position="93"/>
        <end position="262"/>
    </location>
</feature>
<dbReference type="OrthoDB" id="427960at2759"/>
<dbReference type="InterPro" id="IPR036875">
    <property type="entry name" value="Znf_CCHC_sf"/>
</dbReference>
<evidence type="ECO:0000313" key="5">
    <source>
        <dbReference type="Proteomes" id="UP000078544"/>
    </source>
</evidence>
<dbReference type="GO" id="GO:0003676">
    <property type="term" value="F:nucleic acid binding"/>
    <property type="evidence" value="ECO:0007669"/>
    <property type="project" value="InterPro"/>
</dbReference>
<dbReference type="SUPFAM" id="SSF57756">
    <property type="entry name" value="Retrovirus zinc finger-like domains"/>
    <property type="match status" value="1"/>
</dbReference>
<keyword evidence="5" id="KW-1185">Reference proteome</keyword>
<dbReference type="EMBL" id="AZGY01000001">
    <property type="protein sequence ID" value="OAA33082.1"/>
    <property type="molecule type" value="Genomic_DNA"/>
</dbReference>
<gene>
    <name evidence="4" type="ORF">AAL_00547</name>
</gene>
<evidence type="ECO:0000259" key="3">
    <source>
        <dbReference type="PROSITE" id="PS50158"/>
    </source>
</evidence>
<dbReference type="InterPro" id="IPR001878">
    <property type="entry name" value="Znf_CCHC"/>
</dbReference>
<proteinExistence type="predicted"/>
<name>A0A166UXU4_9HYPO</name>
<evidence type="ECO:0000256" key="2">
    <source>
        <dbReference type="SAM" id="MobiDB-lite"/>
    </source>
</evidence>
<keyword evidence="1" id="KW-0479">Metal-binding</keyword>
<organism evidence="4 5">
    <name type="scientific">Moelleriella libera RCEF 2490</name>
    <dbReference type="NCBI Taxonomy" id="1081109"/>
    <lineage>
        <taxon>Eukaryota</taxon>
        <taxon>Fungi</taxon>
        <taxon>Dikarya</taxon>
        <taxon>Ascomycota</taxon>
        <taxon>Pezizomycotina</taxon>
        <taxon>Sordariomycetes</taxon>
        <taxon>Hypocreomycetidae</taxon>
        <taxon>Hypocreales</taxon>
        <taxon>Clavicipitaceae</taxon>
        <taxon>Moelleriella</taxon>
    </lineage>
</organism>
<dbReference type="Proteomes" id="UP000078544">
    <property type="component" value="Unassembled WGS sequence"/>
</dbReference>
<reference evidence="4 5" key="1">
    <citation type="journal article" date="2016" name="Genome Biol. Evol.">
        <title>Divergent and convergent evolution of fungal pathogenicity.</title>
        <authorList>
            <person name="Shang Y."/>
            <person name="Xiao G."/>
            <person name="Zheng P."/>
            <person name="Cen K."/>
            <person name="Zhan S."/>
            <person name="Wang C."/>
        </authorList>
    </citation>
    <scope>NUCLEOTIDE SEQUENCE [LARGE SCALE GENOMIC DNA]</scope>
    <source>
        <strain evidence="4 5">RCEF 2490</strain>
    </source>
</reference>
<feature type="domain" description="CCHC-type" evidence="3">
    <location>
        <begin position="236"/>
        <end position="252"/>
    </location>
</feature>
<accession>A0A166UXU4</accession>
<feature type="region of interest" description="Disordered" evidence="2">
    <location>
        <begin position="20"/>
        <end position="57"/>
    </location>
</feature>
<keyword evidence="1" id="KW-0862">Zinc</keyword>
<feature type="compositionally biased region" description="Low complexity" evidence="2">
    <location>
        <begin position="21"/>
        <end position="39"/>
    </location>
</feature>
<evidence type="ECO:0000313" key="4">
    <source>
        <dbReference type="EMBL" id="OAA33082.1"/>
    </source>
</evidence>
<feature type="compositionally biased region" description="Polar residues" evidence="2">
    <location>
        <begin position="214"/>
        <end position="234"/>
    </location>
</feature>
<dbReference type="AlphaFoldDB" id="A0A166UXU4"/>
<feature type="compositionally biased region" description="Basic and acidic residues" evidence="2">
    <location>
        <begin position="172"/>
        <end position="185"/>
    </location>
</feature>
<protein>
    <submittedName>
        <fullName evidence="4">Zinc finger, CCHC-type</fullName>
    </submittedName>
</protein>